<keyword evidence="2" id="KW-0812">Transmembrane</keyword>
<dbReference type="Proteomes" id="UP001219518">
    <property type="component" value="Unassembled WGS sequence"/>
</dbReference>
<keyword evidence="2" id="KW-1133">Transmembrane helix</keyword>
<feature type="compositionally biased region" description="Basic residues" evidence="1">
    <location>
        <begin position="1"/>
        <end position="11"/>
    </location>
</feature>
<keyword evidence="4" id="KW-1185">Reference proteome</keyword>
<organism evidence="3 4">
    <name type="scientific">Frankliniella fusca</name>
    <dbReference type="NCBI Taxonomy" id="407009"/>
    <lineage>
        <taxon>Eukaryota</taxon>
        <taxon>Metazoa</taxon>
        <taxon>Ecdysozoa</taxon>
        <taxon>Arthropoda</taxon>
        <taxon>Hexapoda</taxon>
        <taxon>Insecta</taxon>
        <taxon>Pterygota</taxon>
        <taxon>Neoptera</taxon>
        <taxon>Paraneoptera</taxon>
        <taxon>Thysanoptera</taxon>
        <taxon>Terebrantia</taxon>
        <taxon>Thripoidea</taxon>
        <taxon>Thripidae</taxon>
        <taxon>Frankliniella</taxon>
    </lineage>
</organism>
<evidence type="ECO:0000313" key="3">
    <source>
        <dbReference type="EMBL" id="KAK3919647.1"/>
    </source>
</evidence>
<evidence type="ECO:0000313" key="4">
    <source>
        <dbReference type="Proteomes" id="UP001219518"/>
    </source>
</evidence>
<keyword evidence="2" id="KW-0472">Membrane</keyword>
<protein>
    <submittedName>
        <fullName evidence="3">5-hydroxytryptamine receptor 2A</fullName>
    </submittedName>
</protein>
<feature type="transmembrane region" description="Helical" evidence="2">
    <location>
        <begin position="210"/>
        <end position="232"/>
    </location>
</feature>
<accession>A0AAE1HE86</accession>
<evidence type="ECO:0000256" key="1">
    <source>
        <dbReference type="SAM" id="MobiDB-lite"/>
    </source>
</evidence>
<gene>
    <name evidence="3" type="ORF">KUF71_008774</name>
</gene>
<dbReference type="AlphaFoldDB" id="A0AAE1HE86"/>
<keyword evidence="3" id="KW-0675">Receptor</keyword>
<reference evidence="3" key="1">
    <citation type="submission" date="2021-07" db="EMBL/GenBank/DDBJ databases">
        <authorList>
            <person name="Catto M.A."/>
            <person name="Jacobson A."/>
            <person name="Kennedy G."/>
            <person name="Labadie P."/>
            <person name="Hunt B.G."/>
            <person name="Srinivasan R."/>
        </authorList>
    </citation>
    <scope>NUCLEOTIDE SEQUENCE</scope>
    <source>
        <strain evidence="3">PL_HMW_Pooled</strain>
        <tissue evidence="3">Head</tissue>
    </source>
</reference>
<evidence type="ECO:0000256" key="2">
    <source>
        <dbReference type="SAM" id="Phobius"/>
    </source>
</evidence>
<proteinExistence type="predicted"/>
<reference evidence="3" key="2">
    <citation type="journal article" date="2023" name="BMC Genomics">
        <title>Pest status, molecular evolution, and epigenetic factors derived from the genome assembly of Frankliniella fusca, a thysanopteran phytovirus vector.</title>
        <authorList>
            <person name="Catto M.A."/>
            <person name="Labadie P.E."/>
            <person name="Jacobson A.L."/>
            <person name="Kennedy G.G."/>
            <person name="Srinivasan R."/>
            <person name="Hunt B.G."/>
        </authorList>
    </citation>
    <scope>NUCLEOTIDE SEQUENCE</scope>
    <source>
        <strain evidence="3">PL_HMW_Pooled</strain>
    </source>
</reference>
<comment type="caution">
    <text evidence="3">The sequence shown here is derived from an EMBL/GenBank/DDBJ whole genome shotgun (WGS) entry which is preliminary data.</text>
</comment>
<sequence>MRDVHRRHQQRRLSPLSPPASDLRCCCCRLPPAAPRGPGPGPGGGGGPAGPGPGPGHGRGHPPGQRDRPRPRPRPAVGREGRAASAAADMNDTELLQPLANLSSSGSSLGLDAEELDALEGDGGALGVAEQLLIAWRHIIGGPNASVDVGLGLLHVSLNASGPASSGPDSNLSASSLAGNASAGQLGALGLGGYMELGNASTWRNHDEELVHLMQMVGVAVLLGLVILATVIGKRARQAA</sequence>
<dbReference type="EMBL" id="JAHWGI010000980">
    <property type="protein sequence ID" value="KAK3919647.1"/>
    <property type="molecule type" value="Genomic_DNA"/>
</dbReference>
<name>A0AAE1HE86_9NEOP</name>
<feature type="compositionally biased region" description="Pro residues" evidence="1">
    <location>
        <begin position="32"/>
        <end position="41"/>
    </location>
</feature>
<feature type="region of interest" description="Disordered" evidence="1">
    <location>
        <begin position="1"/>
        <end position="91"/>
    </location>
</feature>